<dbReference type="InterPro" id="IPR015655">
    <property type="entry name" value="PP2C"/>
</dbReference>
<dbReference type="GO" id="GO:0016020">
    <property type="term" value="C:membrane"/>
    <property type="evidence" value="ECO:0007669"/>
    <property type="project" value="UniProtKB-SubCell"/>
</dbReference>
<dbReference type="PROSITE" id="PS51746">
    <property type="entry name" value="PPM_2"/>
    <property type="match status" value="1"/>
</dbReference>
<dbReference type="Pfam" id="PF00481">
    <property type="entry name" value="PP2C"/>
    <property type="match status" value="1"/>
</dbReference>
<reference evidence="19 20" key="1">
    <citation type="submission" date="2020-08" db="EMBL/GenBank/DDBJ databases">
        <authorList>
            <person name="Hejnol A."/>
        </authorList>
    </citation>
    <scope>NUCLEOTIDE SEQUENCE [LARGE SCALE GENOMIC DNA]</scope>
</reference>
<dbReference type="Proteomes" id="UP000549394">
    <property type="component" value="Unassembled WGS sequence"/>
</dbReference>
<dbReference type="SMART" id="SM00332">
    <property type="entry name" value="PP2Cc"/>
    <property type="match status" value="1"/>
</dbReference>
<keyword evidence="13" id="KW-0472">Membrane</keyword>
<evidence type="ECO:0000256" key="1">
    <source>
        <dbReference type="ARBA" id="ARBA00001936"/>
    </source>
</evidence>
<dbReference type="FunFam" id="3.60.40.10:FF:000001">
    <property type="entry name" value="protein phosphatase 1B isoform X1"/>
    <property type="match status" value="1"/>
</dbReference>
<comment type="subcellular location">
    <subcellularLocation>
        <location evidence="3">Cytoplasm</location>
        <location evidence="3">Cytosol</location>
    </subcellularLocation>
    <subcellularLocation>
        <location evidence="4">Membrane</location>
        <topology evidence="4">Lipid-anchor</topology>
    </subcellularLocation>
</comment>
<comment type="cofactor">
    <cofactor evidence="2">
        <name>Mg(2+)</name>
        <dbReference type="ChEBI" id="CHEBI:18420"/>
    </cofactor>
</comment>
<evidence type="ECO:0000256" key="9">
    <source>
        <dbReference type="ARBA" id="ARBA00022723"/>
    </source>
</evidence>
<evidence type="ECO:0000313" key="19">
    <source>
        <dbReference type="EMBL" id="CAD5122055.1"/>
    </source>
</evidence>
<evidence type="ECO:0000256" key="5">
    <source>
        <dbReference type="ARBA" id="ARBA00006702"/>
    </source>
</evidence>
<dbReference type="SUPFAM" id="SSF81606">
    <property type="entry name" value="PP2C-like"/>
    <property type="match status" value="1"/>
</dbReference>
<evidence type="ECO:0000256" key="15">
    <source>
        <dbReference type="ARBA" id="ARBA00023288"/>
    </source>
</evidence>
<keyword evidence="20" id="KW-1185">Reference proteome</keyword>
<dbReference type="OrthoDB" id="10264738at2759"/>
<evidence type="ECO:0000313" key="20">
    <source>
        <dbReference type="Proteomes" id="UP000549394"/>
    </source>
</evidence>
<evidence type="ECO:0000256" key="3">
    <source>
        <dbReference type="ARBA" id="ARBA00004514"/>
    </source>
</evidence>
<dbReference type="InterPro" id="IPR012911">
    <property type="entry name" value="PP2C_C"/>
</dbReference>
<keyword evidence="7" id="KW-0597">Phosphoprotein</keyword>
<dbReference type="AlphaFoldDB" id="A0A7I8W1U2"/>
<keyword evidence="14" id="KW-0464">Manganese</keyword>
<keyword evidence="12 16" id="KW-0904">Protein phosphatase</keyword>
<feature type="region of interest" description="Disordered" evidence="17">
    <location>
        <begin position="1"/>
        <end position="21"/>
    </location>
</feature>
<keyword evidence="10 16" id="KW-0378">Hydrolase</keyword>
<evidence type="ECO:0000256" key="10">
    <source>
        <dbReference type="ARBA" id="ARBA00022801"/>
    </source>
</evidence>
<organism evidence="19 20">
    <name type="scientific">Dimorphilus gyrociliatus</name>
    <dbReference type="NCBI Taxonomy" id="2664684"/>
    <lineage>
        <taxon>Eukaryota</taxon>
        <taxon>Metazoa</taxon>
        <taxon>Spiralia</taxon>
        <taxon>Lophotrochozoa</taxon>
        <taxon>Annelida</taxon>
        <taxon>Polychaeta</taxon>
        <taxon>Polychaeta incertae sedis</taxon>
        <taxon>Dinophilidae</taxon>
        <taxon>Dimorphilus</taxon>
    </lineage>
</organism>
<evidence type="ECO:0000256" key="2">
    <source>
        <dbReference type="ARBA" id="ARBA00001946"/>
    </source>
</evidence>
<evidence type="ECO:0000256" key="6">
    <source>
        <dbReference type="ARBA" id="ARBA00022490"/>
    </source>
</evidence>
<keyword evidence="6" id="KW-0963">Cytoplasm</keyword>
<dbReference type="Pfam" id="PF07830">
    <property type="entry name" value="PP2C_C"/>
    <property type="match status" value="1"/>
</dbReference>
<dbReference type="GO" id="GO:0000287">
    <property type="term" value="F:magnesium ion binding"/>
    <property type="evidence" value="ECO:0007669"/>
    <property type="project" value="InterPro"/>
</dbReference>
<evidence type="ECO:0000256" key="8">
    <source>
        <dbReference type="ARBA" id="ARBA00022707"/>
    </source>
</evidence>
<comment type="cofactor">
    <cofactor evidence="1">
        <name>Mn(2+)</name>
        <dbReference type="ChEBI" id="CHEBI:29035"/>
    </cofactor>
</comment>
<feature type="domain" description="PPM-type phosphatase" evidence="18">
    <location>
        <begin position="23"/>
        <end position="289"/>
    </location>
</feature>
<dbReference type="CDD" id="cd00143">
    <property type="entry name" value="PP2Cc"/>
    <property type="match status" value="1"/>
</dbReference>
<dbReference type="Gene3D" id="3.60.40.10">
    <property type="entry name" value="PPM-type phosphatase domain"/>
    <property type="match status" value="1"/>
</dbReference>
<dbReference type="GO" id="GO:0030145">
    <property type="term" value="F:manganese ion binding"/>
    <property type="evidence" value="ECO:0007669"/>
    <property type="project" value="InterPro"/>
</dbReference>
<proteinExistence type="inferred from homology"/>
<dbReference type="GO" id="GO:0005829">
    <property type="term" value="C:cytosol"/>
    <property type="evidence" value="ECO:0007669"/>
    <property type="project" value="UniProtKB-SubCell"/>
</dbReference>
<dbReference type="GO" id="GO:0004722">
    <property type="term" value="F:protein serine/threonine phosphatase activity"/>
    <property type="evidence" value="ECO:0007669"/>
    <property type="project" value="InterPro"/>
</dbReference>
<evidence type="ECO:0000256" key="17">
    <source>
        <dbReference type="SAM" id="MobiDB-lite"/>
    </source>
</evidence>
<evidence type="ECO:0000259" key="18">
    <source>
        <dbReference type="PROSITE" id="PS51746"/>
    </source>
</evidence>
<keyword evidence="15" id="KW-0449">Lipoprotein</keyword>
<dbReference type="InterPro" id="IPR000222">
    <property type="entry name" value="PP2C_BS"/>
</dbReference>
<feature type="compositionally biased region" description="Basic and acidic residues" evidence="17">
    <location>
        <begin position="1"/>
        <end position="16"/>
    </location>
</feature>
<keyword evidence="9" id="KW-0479">Metal-binding</keyword>
<name>A0A7I8W1U2_9ANNE</name>
<dbReference type="SUPFAM" id="SSF81601">
    <property type="entry name" value="Protein serine/threonine phosphatase 2C, C-terminal domain"/>
    <property type="match status" value="1"/>
</dbReference>
<dbReference type="EMBL" id="CAJFCJ010000015">
    <property type="protein sequence ID" value="CAD5122055.1"/>
    <property type="molecule type" value="Genomic_DNA"/>
</dbReference>
<keyword evidence="8" id="KW-0519">Myristate</keyword>
<comment type="similarity">
    <text evidence="5 16">Belongs to the PP2C family.</text>
</comment>
<protein>
    <submittedName>
        <fullName evidence="19">DgyrCDS10505</fullName>
    </submittedName>
</protein>
<dbReference type="InterPro" id="IPR036580">
    <property type="entry name" value="PP2C_C_sf"/>
</dbReference>
<evidence type="ECO:0000256" key="13">
    <source>
        <dbReference type="ARBA" id="ARBA00023136"/>
    </source>
</evidence>
<evidence type="ECO:0000256" key="16">
    <source>
        <dbReference type="RuleBase" id="RU003465"/>
    </source>
</evidence>
<dbReference type="InterPro" id="IPR036457">
    <property type="entry name" value="PPM-type-like_dom_sf"/>
</dbReference>
<comment type="caution">
    <text evidence="19">The sequence shown here is derived from an EMBL/GenBank/DDBJ whole genome shotgun (WGS) entry which is preliminary data.</text>
</comment>
<evidence type="ECO:0000256" key="14">
    <source>
        <dbReference type="ARBA" id="ARBA00023211"/>
    </source>
</evidence>
<evidence type="ECO:0000256" key="12">
    <source>
        <dbReference type="ARBA" id="ARBA00022912"/>
    </source>
</evidence>
<evidence type="ECO:0000256" key="4">
    <source>
        <dbReference type="ARBA" id="ARBA00004635"/>
    </source>
</evidence>
<evidence type="ECO:0000256" key="11">
    <source>
        <dbReference type="ARBA" id="ARBA00022842"/>
    </source>
</evidence>
<sequence>MGAFLDKPKTEKHNSEDSGNNIRYGIGSMQGWRVEMEDAHSAKIGLDNHKDWAFFAVFDGHAGTGISIHSSAHLLNCIQANQDFTLGITSCENVVIQKGIREGFLELDEAMRSLPDVVQNSDKSGTTAISCFVSPKYYYFANCGDSRGVLSRNNSVLFATEDHKPTNPNERARIENAGGSVLIQRVNGSLAVSRALGDYEYKCKPELGPCEQMVSPEPDVTVIERKSDDEFMVLACDGVWDVMTNDEVCDFVRDRMAACEHLTDVCNQLLDTCLHKGSRDNMSVVIVAFEGAPKFSEAAKERDEQLNEIIRKKVTELCADDGTLNEAGPSLVNHVMNCLDSVRLELPPGGGLQSKRHLVEELVRELVPNNNSDSEVNVVD</sequence>
<keyword evidence="11" id="KW-0460">Magnesium</keyword>
<dbReference type="InterPro" id="IPR001932">
    <property type="entry name" value="PPM-type_phosphatase-like_dom"/>
</dbReference>
<dbReference type="Gene3D" id="1.10.10.430">
    <property type="entry name" value="Phosphatase 2C, C-terminal domain suprefamily"/>
    <property type="match status" value="1"/>
</dbReference>
<evidence type="ECO:0000256" key="7">
    <source>
        <dbReference type="ARBA" id="ARBA00022553"/>
    </source>
</evidence>
<dbReference type="PROSITE" id="PS01032">
    <property type="entry name" value="PPM_1"/>
    <property type="match status" value="1"/>
</dbReference>
<accession>A0A7I8W1U2</accession>
<gene>
    <name evidence="19" type="ORF">DGYR_LOCUS9911</name>
</gene>
<dbReference type="PANTHER" id="PTHR47992">
    <property type="entry name" value="PROTEIN PHOSPHATASE"/>
    <property type="match status" value="1"/>
</dbReference>